<protein>
    <recommendedName>
        <fullName evidence="2">Anti-sigma factor antagonist</fullName>
    </recommendedName>
</protein>
<dbReference type="Pfam" id="PF01740">
    <property type="entry name" value="STAS"/>
    <property type="match status" value="1"/>
</dbReference>
<dbReference type="GO" id="GO:0043856">
    <property type="term" value="F:anti-sigma factor antagonist activity"/>
    <property type="evidence" value="ECO:0007669"/>
    <property type="project" value="InterPro"/>
</dbReference>
<dbReference type="InterPro" id="IPR002645">
    <property type="entry name" value="STAS_dom"/>
</dbReference>
<dbReference type="NCBIfam" id="TIGR00377">
    <property type="entry name" value="ant_ant_sig"/>
    <property type="match status" value="1"/>
</dbReference>
<keyword evidence="5" id="KW-1185">Reference proteome</keyword>
<organism evidence="4 5">
    <name type="scientific">Pararcticibacter amylolyticus</name>
    <dbReference type="NCBI Taxonomy" id="2173175"/>
    <lineage>
        <taxon>Bacteria</taxon>
        <taxon>Pseudomonadati</taxon>
        <taxon>Bacteroidota</taxon>
        <taxon>Sphingobacteriia</taxon>
        <taxon>Sphingobacteriales</taxon>
        <taxon>Sphingobacteriaceae</taxon>
        <taxon>Pararcticibacter</taxon>
    </lineage>
</organism>
<evidence type="ECO:0000256" key="2">
    <source>
        <dbReference type="RuleBase" id="RU003749"/>
    </source>
</evidence>
<sequence>MIEIYKHENYCVLKIGKSEANLELADSLKNAVSATIEKGHIFIIVDFKQVDYVDSTFLAALVSALKEAMKHKGDIAVARLNKHIEHLFRLVRMDKVLMIFPDLPESFTGSFGRNSGGQS</sequence>
<dbReference type="Gene3D" id="3.30.750.24">
    <property type="entry name" value="STAS domain"/>
    <property type="match status" value="1"/>
</dbReference>
<comment type="caution">
    <text evidence="4">The sequence shown here is derived from an EMBL/GenBank/DDBJ whole genome shotgun (WGS) entry which is preliminary data.</text>
</comment>
<dbReference type="PANTHER" id="PTHR33495">
    <property type="entry name" value="ANTI-SIGMA FACTOR ANTAGONIST TM_1081-RELATED-RELATED"/>
    <property type="match status" value="1"/>
</dbReference>
<accession>A0A2U2PK57</accession>
<dbReference type="InterPro" id="IPR036513">
    <property type="entry name" value="STAS_dom_sf"/>
</dbReference>
<feature type="domain" description="STAS" evidence="3">
    <location>
        <begin position="25"/>
        <end position="110"/>
    </location>
</feature>
<reference evidence="4 5" key="1">
    <citation type="submission" date="2018-04" db="EMBL/GenBank/DDBJ databases">
        <title>Pedobacter chongqingensis sp. nov., isolated from a rottenly hemp rope.</title>
        <authorList>
            <person name="Cai Y."/>
        </authorList>
    </citation>
    <scope>NUCLEOTIDE SEQUENCE [LARGE SCALE GENOMIC DNA]</scope>
    <source>
        <strain evidence="4 5">FJ4-8</strain>
    </source>
</reference>
<dbReference type="EMBL" id="QEAS01000003">
    <property type="protein sequence ID" value="PWG81797.1"/>
    <property type="molecule type" value="Genomic_DNA"/>
</dbReference>
<dbReference type="PROSITE" id="PS50801">
    <property type="entry name" value="STAS"/>
    <property type="match status" value="1"/>
</dbReference>
<gene>
    <name evidence="4" type="ORF">DDR33_05395</name>
</gene>
<evidence type="ECO:0000259" key="3">
    <source>
        <dbReference type="PROSITE" id="PS50801"/>
    </source>
</evidence>
<dbReference type="Proteomes" id="UP000245647">
    <property type="component" value="Unassembled WGS sequence"/>
</dbReference>
<evidence type="ECO:0000313" key="5">
    <source>
        <dbReference type="Proteomes" id="UP000245647"/>
    </source>
</evidence>
<evidence type="ECO:0000256" key="1">
    <source>
        <dbReference type="ARBA" id="ARBA00009013"/>
    </source>
</evidence>
<dbReference type="AlphaFoldDB" id="A0A2U2PK57"/>
<evidence type="ECO:0000313" key="4">
    <source>
        <dbReference type="EMBL" id="PWG81797.1"/>
    </source>
</evidence>
<dbReference type="RefSeq" id="WP_109414738.1">
    <property type="nucleotide sequence ID" value="NZ_QEAS01000003.1"/>
</dbReference>
<name>A0A2U2PK57_9SPHI</name>
<comment type="similarity">
    <text evidence="1 2">Belongs to the anti-sigma-factor antagonist family.</text>
</comment>
<dbReference type="SUPFAM" id="SSF52091">
    <property type="entry name" value="SpoIIaa-like"/>
    <property type="match status" value="1"/>
</dbReference>
<dbReference type="CDD" id="cd07043">
    <property type="entry name" value="STAS_anti-anti-sigma_factors"/>
    <property type="match status" value="1"/>
</dbReference>
<dbReference type="OrthoDB" id="9796076at2"/>
<proteinExistence type="inferred from homology"/>
<dbReference type="InterPro" id="IPR003658">
    <property type="entry name" value="Anti-sigma_ant"/>
</dbReference>